<dbReference type="EMBL" id="RDQH01000337">
    <property type="protein sequence ID" value="RXH84712.1"/>
    <property type="molecule type" value="Genomic_DNA"/>
</dbReference>
<gene>
    <name evidence="1" type="ORF">DVH24_032996</name>
</gene>
<keyword evidence="2" id="KW-1185">Reference proteome</keyword>
<organism evidence="1 2">
    <name type="scientific">Malus domestica</name>
    <name type="common">Apple</name>
    <name type="synonym">Pyrus malus</name>
    <dbReference type="NCBI Taxonomy" id="3750"/>
    <lineage>
        <taxon>Eukaryota</taxon>
        <taxon>Viridiplantae</taxon>
        <taxon>Streptophyta</taxon>
        <taxon>Embryophyta</taxon>
        <taxon>Tracheophyta</taxon>
        <taxon>Spermatophyta</taxon>
        <taxon>Magnoliopsida</taxon>
        <taxon>eudicotyledons</taxon>
        <taxon>Gunneridae</taxon>
        <taxon>Pentapetalae</taxon>
        <taxon>rosids</taxon>
        <taxon>fabids</taxon>
        <taxon>Rosales</taxon>
        <taxon>Rosaceae</taxon>
        <taxon>Amygdaloideae</taxon>
        <taxon>Maleae</taxon>
        <taxon>Malus</taxon>
    </lineage>
</organism>
<protein>
    <submittedName>
        <fullName evidence="1">Uncharacterized protein</fullName>
    </submittedName>
</protein>
<evidence type="ECO:0000313" key="1">
    <source>
        <dbReference type="EMBL" id="RXH84712.1"/>
    </source>
</evidence>
<reference evidence="1 2" key="1">
    <citation type="submission" date="2018-10" db="EMBL/GenBank/DDBJ databases">
        <title>A high-quality apple genome assembly.</title>
        <authorList>
            <person name="Hu J."/>
        </authorList>
    </citation>
    <scope>NUCLEOTIDE SEQUENCE [LARGE SCALE GENOMIC DNA]</scope>
    <source>
        <strain evidence="2">cv. HFTH1</strain>
        <tissue evidence="1">Young leaf</tissue>
    </source>
</reference>
<comment type="caution">
    <text evidence="1">The sequence shown here is derived from an EMBL/GenBank/DDBJ whole genome shotgun (WGS) entry which is preliminary data.</text>
</comment>
<accession>A0A498IS28</accession>
<name>A0A498IS28_MALDO</name>
<sequence>MWKEIKIQKVGETHFLSSLPRPLSLFSFTRCNSSPIKQRADDCRRNSSVVHGSPKAVKLHILNALAVLYLIPKNGDPGFSVQLPANVAGIGPRPKRAFPTVTIAIGKPPHSFNTSFAVERKSGSLKDSPTISRKSSCDSSVVKIGTAIIC</sequence>
<proteinExistence type="predicted"/>
<dbReference type="AlphaFoldDB" id="A0A498IS28"/>
<evidence type="ECO:0000313" key="2">
    <source>
        <dbReference type="Proteomes" id="UP000290289"/>
    </source>
</evidence>
<dbReference type="Proteomes" id="UP000290289">
    <property type="component" value="Chromosome 11"/>
</dbReference>